<accession>A0A5S4ZP20</accession>
<evidence type="ECO:0000313" key="2">
    <source>
        <dbReference type="EMBL" id="TYO93803.1"/>
    </source>
</evidence>
<protein>
    <submittedName>
        <fullName evidence="2">Uncharacterized protein</fullName>
    </submittedName>
</protein>
<dbReference type="RefSeq" id="WP_166512548.1">
    <property type="nucleotide sequence ID" value="NZ_VNHM01000018.1"/>
</dbReference>
<evidence type="ECO:0000256" key="1">
    <source>
        <dbReference type="SAM" id="MobiDB-lite"/>
    </source>
</evidence>
<evidence type="ECO:0000313" key="3">
    <source>
        <dbReference type="Proteomes" id="UP000323166"/>
    </source>
</evidence>
<gene>
    <name evidence="2" type="ORF">LX24_02603</name>
</gene>
<reference evidence="2 3" key="1">
    <citation type="submission" date="2019-07" db="EMBL/GenBank/DDBJ databases">
        <title>Genomic Encyclopedia of Type Strains, Phase I: the one thousand microbial genomes (KMG-I) project.</title>
        <authorList>
            <person name="Kyrpides N."/>
        </authorList>
    </citation>
    <scope>NUCLEOTIDE SEQUENCE [LARGE SCALE GENOMIC DNA]</scope>
    <source>
        <strain evidence="2 3">DSM 6562</strain>
    </source>
</reference>
<keyword evidence="3" id="KW-1185">Reference proteome</keyword>
<feature type="compositionally biased region" description="Polar residues" evidence="1">
    <location>
        <begin position="39"/>
        <end position="48"/>
    </location>
</feature>
<dbReference type="EMBL" id="VNHM01000018">
    <property type="protein sequence ID" value="TYO93803.1"/>
    <property type="molecule type" value="Genomic_DNA"/>
</dbReference>
<name>A0A5S4ZP20_9FIRM</name>
<comment type="caution">
    <text evidence="2">The sequence shown here is derived from an EMBL/GenBank/DDBJ whole genome shotgun (WGS) entry which is preliminary data.</text>
</comment>
<sequence>MQISGVLPILLNIILSEQQNQKQTPREPVANKTIPRPSSLFTSTPETEATPRQRQAEGGEPLLLPLPVKTSLYPDTQFFVFRKTGDPGHKQYREETGIVFSLATMSLGQLFFVLTQRGNTAIHIACRVENESIAARLTTAAEELKRQVQQLGFAQITFHCAVLDQKLRKLRAEFASPALLDRKV</sequence>
<proteinExistence type="predicted"/>
<dbReference type="AlphaFoldDB" id="A0A5S4ZP20"/>
<dbReference type="Proteomes" id="UP000323166">
    <property type="component" value="Unassembled WGS sequence"/>
</dbReference>
<organism evidence="2 3">
    <name type="scientific">Desulfallas thermosapovorans DSM 6562</name>
    <dbReference type="NCBI Taxonomy" id="1121431"/>
    <lineage>
        <taxon>Bacteria</taxon>
        <taxon>Bacillati</taxon>
        <taxon>Bacillota</taxon>
        <taxon>Clostridia</taxon>
        <taxon>Eubacteriales</taxon>
        <taxon>Desulfallaceae</taxon>
        <taxon>Desulfallas</taxon>
    </lineage>
</organism>
<feature type="region of interest" description="Disordered" evidence="1">
    <location>
        <begin position="20"/>
        <end position="61"/>
    </location>
</feature>